<dbReference type="AlphaFoldDB" id="A0A4Q4KZZ1"/>
<comment type="caution">
    <text evidence="1">The sequence shown here is derived from an EMBL/GenBank/DDBJ whole genome shotgun (WGS) entry which is preliminary data.</text>
</comment>
<dbReference type="Proteomes" id="UP000291107">
    <property type="component" value="Unassembled WGS sequence"/>
</dbReference>
<accession>A0A4Q4KZZ1</accession>
<dbReference type="EMBL" id="SEUB01000007">
    <property type="protein sequence ID" value="RYM39824.1"/>
    <property type="molecule type" value="Genomic_DNA"/>
</dbReference>
<name>A0A4Q4KZZ1_9PSED</name>
<gene>
    <name evidence="1" type="ORF">EVS84_20015</name>
</gene>
<evidence type="ECO:0000313" key="1">
    <source>
        <dbReference type="EMBL" id="RYM39824.1"/>
    </source>
</evidence>
<organism evidence="1 2">
    <name type="scientific">Pseudomonas koreensis</name>
    <dbReference type="NCBI Taxonomy" id="198620"/>
    <lineage>
        <taxon>Bacteria</taxon>
        <taxon>Pseudomonadati</taxon>
        <taxon>Pseudomonadota</taxon>
        <taxon>Gammaproteobacteria</taxon>
        <taxon>Pseudomonadales</taxon>
        <taxon>Pseudomonadaceae</taxon>
        <taxon>Pseudomonas</taxon>
    </lineage>
</organism>
<reference evidence="1 2" key="1">
    <citation type="submission" date="2019-02" db="EMBL/GenBank/DDBJ databases">
        <title>Genome of Pseudomonas korensis isolated from heavy metal contaminated environment.</title>
        <authorList>
            <person name="Ayangbenro A.S."/>
            <person name="Babalola O."/>
        </authorList>
    </citation>
    <scope>NUCLEOTIDE SEQUENCE [LARGE SCALE GENOMIC DNA]</scope>
    <source>
        <strain evidence="1 2">AB36</strain>
    </source>
</reference>
<proteinExistence type="predicted"/>
<dbReference type="RefSeq" id="WP_129999460.1">
    <property type="nucleotide sequence ID" value="NZ_SEUB01000007.1"/>
</dbReference>
<protein>
    <submittedName>
        <fullName evidence="1">Uncharacterized protein</fullName>
    </submittedName>
</protein>
<sequence length="608" mass="66805">MQLPESLHPWRDWLQWFAPEQLPLFADLLGRLAPTLGPLRGLQQGGVPEPDGLDDLQRRGPYERLLGSEWLLADEAPDEFLRRAAVGEHLFLAPQRRARQASRLIVVLFDAGPLQLGAARLVHIAWLILLARRAEEAGAQLLWGVLQHEPQLHAFDSAARLKQLLAARTFSTVSDAHWQAWCSWLQGAPQPIGECWRVGQRLPAAERRVSSHSVQVSRSLDGSSLSVQVQAAHCRRVSLPMPDERLALQLLKGQFEGEVVTAAPSAMGSAPRVVLTSQPVISSAGNRVALKMLDAPGLVVIRLPELHQRKPLDVRCILWSRERMPLTALFFGRAVGAILSNQAQLTFWGIPGCPPVERPGLEELKMPPGTANFLPAVGLQARLASRLFLLDSQGHLAYWIVKHPKNSDVAGTGQTHRLANNVLSMAQVFGDVLAYVRRDGDWLHAHSVNPDGRGSAHALGKAEGVSQVLFASSVRWRNGFGGCALRTMNNECESWLVFAAAGSPVATLRLELARGWKGIGLVHEDHQRYLLLMLSPGQQAIVLHHGDDMETLFTTSDVIAKLSFCPVSGLIAALTSARELLVYSVPRRLMRLRVLCNQAPENEVGKHA</sequence>
<evidence type="ECO:0000313" key="2">
    <source>
        <dbReference type="Proteomes" id="UP000291107"/>
    </source>
</evidence>